<accession>A0A6C0M2D9</accession>
<sequence>MSATEEIDLIRNTANMIKAFINTDEVQHMKRRKGFEHYKNHLINIFPSFYEDFETLFNMIIEEKDTKFLDHMLDGLEDIENGKSRETVEKDLGEQLASKYLYPKINK</sequence>
<dbReference type="EMBL" id="MN740618">
    <property type="protein sequence ID" value="QHU35984.1"/>
    <property type="molecule type" value="Genomic_DNA"/>
</dbReference>
<evidence type="ECO:0000313" key="1">
    <source>
        <dbReference type="EMBL" id="QHU35984.1"/>
    </source>
</evidence>
<proteinExistence type="predicted"/>
<dbReference type="AlphaFoldDB" id="A0A6C0M2D9"/>
<name>A0A6C0M2D9_9ZZZZ</name>
<organism evidence="1">
    <name type="scientific">viral metagenome</name>
    <dbReference type="NCBI Taxonomy" id="1070528"/>
    <lineage>
        <taxon>unclassified sequences</taxon>
        <taxon>metagenomes</taxon>
        <taxon>organismal metagenomes</taxon>
    </lineage>
</organism>
<protein>
    <submittedName>
        <fullName evidence="1">Uncharacterized protein</fullName>
    </submittedName>
</protein>
<reference evidence="1" key="1">
    <citation type="journal article" date="2020" name="Nature">
        <title>Giant virus diversity and host interactions through global metagenomics.</title>
        <authorList>
            <person name="Schulz F."/>
            <person name="Roux S."/>
            <person name="Paez-Espino D."/>
            <person name="Jungbluth S."/>
            <person name="Walsh D.A."/>
            <person name="Denef V.J."/>
            <person name="McMahon K.D."/>
            <person name="Konstantinidis K.T."/>
            <person name="Eloe-Fadrosh E.A."/>
            <person name="Kyrpides N.C."/>
            <person name="Woyke T."/>
        </authorList>
    </citation>
    <scope>NUCLEOTIDE SEQUENCE</scope>
    <source>
        <strain evidence="1">GVMAG-S-1035085-51</strain>
    </source>
</reference>